<dbReference type="EMBL" id="ML976661">
    <property type="protein sequence ID" value="KAF1978248.1"/>
    <property type="molecule type" value="Genomic_DNA"/>
</dbReference>
<organism evidence="1 2">
    <name type="scientific">Bimuria novae-zelandiae CBS 107.79</name>
    <dbReference type="NCBI Taxonomy" id="1447943"/>
    <lineage>
        <taxon>Eukaryota</taxon>
        <taxon>Fungi</taxon>
        <taxon>Dikarya</taxon>
        <taxon>Ascomycota</taxon>
        <taxon>Pezizomycotina</taxon>
        <taxon>Dothideomycetes</taxon>
        <taxon>Pleosporomycetidae</taxon>
        <taxon>Pleosporales</taxon>
        <taxon>Massarineae</taxon>
        <taxon>Didymosphaeriaceae</taxon>
        <taxon>Bimuria</taxon>
    </lineage>
</organism>
<name>A0A6A5VNF9_9PLEO</name>
<accession>A0A6A5VNF9</accession>
<sequence length="177" mass="19956">MHAQCLRFCGTVLPRVCAPINYHGGCWWDFPSRFGTIAMAIRKFFTRAVDRKGWYVMRGPMGEGFMLEKKMFDMRGSWSENRRAADWRCVGALVGYSHDGELSRHVVSVGAFPFEGESMSMAAAHLDEFRDTSHSSRLCGNFASLPRNNDEMQGNKLVAGVAREGACRDRNAASWLY</sequence>
<gene>
    <name evidence="1" type="ORF">BU23DRAFT_564494</name>
</gene>
<keyword evidence="2" id="KW-1185">Reference proteome</keyword>
<proteinExistence type="predicted"/>
<evidence type="ECO:0000313" key="2">
    <source>
        <dbReference type="Proteomes" id="UP000800036"/>
    </source>
</evidence>
<protein>
    <submittedName>
        <fullName evidence="1">Uncharacterized protein</fullName>
    </submittedName>
</protein>
<reference evidence="1" key="1">
    <citation type="journal article" date="2020" name="Stud. Mycol.">
        <title>101 Dothideomycetes genomes: a test case for predicting lifestyles and emergence of pathogens.</title>
        <authorList>
            <person name="Haridas S."/>
            <person name="Albert R."/>
            <person name="Binder M."/>
            <person name="Bloem J."/>
            <person name="Labutti K."/>
            <person name="Salamov A."/>
            <person name="Andreopoulos B."/>
            <person name="Baker S."/>
            <person name="Barry K."/>
            <person name="Bills G."/>
            <person name="Bluhm B."/>
            <person name="Cannon C."/>
            <person name="Castanera R."/>
            <person name="Culley D."/>
            <person name="Daum C."/>
            <person name="Ezra D."/>
            <person name="Gonzalez J."/>
            <person name="Henrissat B."/>
            <person name="Kuo A."/>
            <person name="Liang C."/>
            <person name="Lipzen A."/>
            <person name="Lutzoni F."/>
            <person name="Magnuson J."/>
            <person name="Mondo S."/>
            <person name="Nolan M."/>
            <person name="Ohm R."/>
            <person name="Pangilinan J."/>
            <person name="Park H.-J."/>
            <person name="Ramirez L."/>
            <person name="Alfaro M."/>
            <person name="Sun H."/>
            <person name="Tritt A."/>
            <person name="Yoshinaga Y."/>
            <person name="Zwiers L.-H."/>
            <person name="Turgeon B."/>
            <person name="Goodwin S."/>
            <person name="Spatafora J."/>
            <person name="Crous P."/>
            <person name="Grigoriev I."/>
        </authorList>
    </citation>
    <scope>NUCLEOTIDE SEQUENCE</scope>
    <source>
        <strain evidence="1">CBS 107.79</strain>
    </source>
</reference>
<dbReference type="Proteomes" id="UP000800036">
    <property type="component" value="Unassembled WGS sequence"/>
</dbReference>
<dbReference type="AlphaFoldDB" id="A0A6A5VNF9"/>
<evidence type="ECO:0000313" key="1">
    <source>
        <dbReference type="EMBL" id="KAF1978248.1"/>
    </source>
</evidence>